<gene>
    <name evidence="1" type="ORF">FRX31_033705</name>
</gene>
<proteinExistence type="predicted"/>
<dbReference type="AlphaFoldDB" id="A0A7J6UW66"/>
<organism evidence="1 2">
    <name type="scientific">Thalictrum thalictroides</name>
    <name type="common">Rue-anemone</name>
    <name type="synonym">Anemone thalictroides</name>
    <dbReference type="NCBI Taxonomy" id="46969"/>
    <lineage>
        <taxon>Eukaryota</taxon>
        <taxon>Viridiplantae</taxon>
        <taxon>Streptophyta</taxon>
        <taxon>Embryophyta</taxon>
        <taxon>Tracheophyta</taxon>
        <taxon>Spermatophyta</taxon>
        <taxon>Magnoliopsida</taxon>
        <taxon>Ranunculales</taxon>
        <taxon>Ranunculaceae</taxon>
        <taxon>Thalictroideae</taxon>
        <taxon>Thalictrum</taxon>
    </lineage>
</organism>
<protein>
    <submittedName>
        <fullName evidence="1">Uncharacterized protein</fullName>
    </submittedName>
</protein>
<name>A0A7J6UW66_THATH</name>
<keyword evidence="2" id="KW-1185">Reference proteome</keyword>
<reference evidence="1 2" key="1">
    <citation type="submission" date="2020-06" db="EMBL/GenBank/DDBJ databases">
        <title>Transcriptomic and genomic resources for Thalictrum thalictroides and T. hernandezii: Facilitating candidate gene discovery in an emerging model plant lineage.</title>
        <authorList>
            <person name="Arias T."/>
            <person name="Riano-Pachon D.M."/>
            <person name="Di Stilio V.S."/>
        </authorList>
    </citation>
    <scope>NUCLEOTIDE SEQUENCE [LARGE SCALE GENOMIC DNA]</scope>
    <source>
        <strain evidence="2">cv. WT478/WT964</strain>
        <tissue evidence="1">Leaves</tissue>
    </source>
</reference>
<comment type="caution">
    <text evidence="1">The sequence shown here is derived from an EMBL/GenBank/DDBJ whole genome shotgun (WGS) entry which is preliminary data.</text>
</comment>
<dbReference type="Proteomes" id="UP000554482">
    <property type="component" value="Unassembled WGS sequence"/>
</dbReference>
<evidence type="ECO:0000313" key="2">
    <source>
        <dbReference type="Proteomes" id="UP000554482"/>
    </source>
</evidence>
<dbReference type="EMBL" id="JABWDY010042345">
    <property type="protein sequence ID" value="KAF5176708.1"/>
    <property type="molecule type" value="Genomic_DNA"/>
</dbReference>
<sequence length="98" mass="11570">MVKDSEKEELEKKRMKERVAELLKNPSKRSDDNTILDVMYENLSEESKNRAHRALGMEEKHPKPLALPKPLPLTPKEFCRLEDSYDEYRSTFSEESEE</sequence>
<evidence type="ECO:0000313" key="1">
    <source>
        <dbReference type="EMBL" id="KAF5176708.1"/>
    </source>
</evidence>
<accession>A0A7J6UW66</accession>